<evidence type="ECO:0000313" key="2">
    <source>
        <dbReference type="EMBL" id="WOF16250.1"/>
    </source>
</evidence>
<proteinExistence type="predicted"/>
<accession>A0AA97FBB7</accession>
<feature type="domain" description="Thiamine-phosphate synthase ThiN" evidence="1">
    <location>
        <begin position="13"/>
        <end position="173"/>
    </location>
</feature>
<keyword evidence="2" id="KW-0418">Kinase</keyword>
<sequence>MDSENREEVIKKLSLALQKISQQMPVSFIPEVGMNIVFALPDAKTNMDVAGVEGRIVKKGDRVFPVGDIKFGASDHIARIVLTAMKFDPEVRSAANIRFSEEAVSKLEELLFEVRSFDREKEPAGVSTMDWGVAFCCKLDDVPDIIFDRGAMGKEPMIRFLADDPQTIANNIIMLFERINNKN</sequence>
<dbReference type="InterPro" id="IPR036409">
    <property type="entry name" value="Aldolase_II/adducin_N_sf"/>
</dbReference>
<evidence type="ECO:0000313" key="3">
    <source>
        <dbReference type="Proteomes" id="UP001301797"/>
    </source>
</evidence>
<dbReference type="Gene3D" id="3.40.225.10">
    <property type="entry name" value="Class II aldolase/adducin N-terminal domain"/>
    <property type="match status" value="1"/>
</dbReference>
<dbReference type="AlphaFoldDB" id="A0AA97FBB7"/>
<dbReference type="RefSeq" id="WP_317137836.1">
    <property type="nucleotide sequence ID" value="NZ_CP043875.1"/>
</dbReference>
<dbReference type="SUPFAM" id="SSF53639">
    <property type="entry name" value="AraD/HMP-PK domain-like"/>
    <property type="match status" value="1"/>
</dbReference>
<protein>
    <submittedName>
        <fullName evidence="2">Phosphomethylpyrimidine kinase</fullName>
    </submittedName>
</protein>
<name>A0AA97FBB7_9EURY</name>
<evidence type="ECO:0000259" key="1">
    <source>
        <dbReference type="Pfam" id="PF10120"/>
    </source>
</evidence>
<dbReference type="PANTHER" id="PTHR40730:SF4">
    <property type="entry name" value="TRANSCRIPTIONAL REGULATOR"/>
    <property type="match status" value="1"/>
</dbReference>
<keyword evidence="2" id="KW-0808">Transferase</keyword>
<dbReference type="Proteomes" id="UP001301797">
    <property type="component" value="Chromosome"/>
</dbReference>
<dbReference type="KEGG" id="mefw:F1737_05760"/>
<dbReference type="InterPro" id="IPR019293">
    <property type="entry name" value="ThiN"/>
</dbReference>
<dbReference type="Pfam" id="PF10120">
    <property type="entry name" value="ThiN"/>
    <property type="match status" value="1"/>
</dbReference>
<dbReference type="PANTHER" id="PTHR40730">
    <property type="entry name" value="TRANSCRIPTIONAL REGULATOR PROTEIN-LIKE PROTEIN"/>
    <property type="match status" value="1"/>
</dbReference>
<dbReference type="GO" id="GO:0016301">
    <property type="term" value="F:kinase activity"/>
    <property type="evidence" value="ECO:0007669"/>
    <property type="project" value="UniProtKB-KW"/>
</dbReference>
<gene>
    <name evidence="2" type="ORF">F1737_05760</name>
</gene>
<organism evidence="2 3">
    <name type="scientific">Methanochimaera problematica</name>
    <dbReference type="NCBI Taxonomy" id="2609417"/>
    <lineage>
        <taxon>Archaea</taxon>
        <taxon>Methanobacteriati</taxon>
        <taxon>Methanobacteriota</taxon>
        <taxon>Stenosarchaea group</taxon>
        <taxon>Methanomicrobia</taxon>
        <taxon>Methanomicrobiales</taxon>
        <taxon>Methanomicrobiaceae</taxon>
        <taxon>Methanochimaera</taxon>
    </lineage>
</organism>
<dbReference type="GeneID" id="85229666"/>
<keyword evidence="3" id="KW-1185">Reference proteome</keyword>
<dbReference type="EMBL" id="CP043875">
    <property type="protein sequence ID" value="WOF16250.1"/>
    <property type="molecule type" value="Genomic_DNA"/>
</dbReference>
<reference evidence="2 3" key="1">
    <citation type="submission" date="2019-09" db="EMBL/GenBank/DDBJ databases">
        <title>The complete genome of Methanoplanus sp. FWC-SCC4.</title>
        <authorList>
            <person name="Chen S.-C."/>
            <person name="Zhou Y.-Z."/>
            <person name="Lai M.-C."/>
        </authorList>
    </citation>
    <scope>NUCLEOTIDE SEQUENCE [LARGE SCALE GENOMIC DNA]</scope>
    <source>
        <strain evidence="2 3">FWC-SCC4</strain>
    </source>
</reference>